<accession>A0A143BIK4</accession>
<reference evidence="1 2" key="2">
    <citation type="journal article" date="2016" name="Environ. Microbiol. Rep.">
        <title>Metagenomic evidence for the presence of phototrophic Gemmatimonadetes bacteria in diverse environments.</title>
        <authorList>
            <person name="Zeng Y."/>
            <person name="Baumbach J."/>
            <person name="Barbosa E.G."/>
            <person name="Azevedo V."/>
            <person name="Zhang C."/>
            <person name="Koblizek M."/>
        </authorList>
    </citation>
    <scope>NUCLEOTIDE SEQUENCE [LARGE SCALE GENOMIC DNA]</scope>
    <source>
        <strain evidence="1 2">AP64</strain>
    </source>
</reference>
<dbReference type="Proteomes" id="UP000076404">
    <property type="component" value="Chromosome"/>
</dbReference>
<name>A0A143BIK4_9BACT</name>
<dbReference type="STRING" id="1379270.GEMMAAP_08320"/>
<gene>
    <name evidence="1" type="ORF">GEMMAAP_08320</name>
</gene>
<proteinExistence type="predicted"/>
<dbReference type="AlphaFoldDB" id="A0A143BIK4"/>
<reference evidence="1 2" key="1">
    <citation type="journal article" date="2014" name="Proc. Natl. Acad. Sci. U.S.A.">
        <title>Functional type 2 photosynthetic reaction centers found in the rare bacterial phylum Gemmatimonadetes.</title>
        <authorList>
            <person name="Zeng Y."/>
            <person name="Feng F."/>
            <person name="Medova H."/>
            <person name="Dean J."/>
            <person name="Koblizek M."/>
        </authorList>
    </citation>
    <scope>NUCLEOTIDE SEQUENCE [LARGE SCALE GENOMIC DNA]</scope>
    <source>
        <strain evidence="1 2">AP64</strain>
    </source>
</reference>
<evidence type="ECO:0000313" key="2">
    <source>
        <dbReference type="Proteomes" id="UP000076404"/>
    </source>
</evidence>
<organism evidence="1 2">
    <name type="scientific">Gemmatimonas phototrophica</name>
    <dbReference type="NCBI Taxonomy" id="1379270"/>
    <lineage>
        <taxon>Bacteria</taxon>
        <taxon>Pseudomonadati</taxon>
        <taxon>Gemmatimonadota</taxon>
        <taxon>Gemmatimonadia</taxon>
        <taxon>Gemmatimonadales</taxon>
        <taxon>Gemmatimonadaceae</taxon>
        <taxon>Gemmatimonas</taxon>
    </lineage>
</organism>
<evidence type="ECO:0000313" key="1">
    <source>
        <dbReference type="EMBL" id="AMW04838.1"/>
    </source>
</evidence>
<protein>
    <submittedName>
        <fullName evidence="1">Uncharacterized protein</fullName>
    </submittedName>
</protein>
<keyword evidence="2" id="KW-1185">Reference proteome</keyword>
<sequence>MRHGRAVMMVCGVSVVSFALVGASLLGQSRPVQQVQGQPRTVSSASMAVPFVHDARTAGISVIAPKRAKCAPGRCFSVMVQAKANAAWRLESKLWGPPQGFSLAISSINAPAVPVADLNAMVWSSVLQGGAATRTQVVEVTLYGARLKGPGGRLPSELDIASLLQFRLVRQ</sequence>
<dbReference type="RefSeq" id="WP_026850608.1">
    <property type="nucleotide sequence ID" value="NZ_CP011454.1"/>
</dbReference>
<dbReference type="EMBL" id="CP011454">
    <property type="protein sequence ID" value="AMW04838.1"/>
    <property type="molecule type" value="Genomic_DNA"/>
</dbReference>
<dbReference type="KEGG" id="gph:GEMMAAP_08320"/>